<comment type="caution">
    <text evidence="1">The sequence shown here is derived from an EMBL/GenBank/DDBJ whole genome shotgun (WGS) entry which is preliminary data.</text>
</comment>
<sequence length="77" mass="8100">MLAAFLQLTEGSQSRRTVVINVSQIRSLKARGVGNTSVEVGSGKALVVNESVAQIVDMLRGVKEVEVLGTTEAGRST</sequence>
<reference evidence="1 2" key="1">
    <citation type="submission" date="2023-08" db="EMBL/GenBank/DDBJ databases">
        <title>The draft genome sequence of Paracraurococcus sp. LOR1-02.</title>
        <authorList>
            <person name="Kingkaew E."/>
            <person name="Tanasupawat S."/>
        </authorList>
    </citation>
    <scope>NUCLEOTIDE SEQUENCE [LARGE SCALE GENOMIC DNA]</scope>
    <source>
        <strain evidence="1 2">LOR1-02</strain>
    </source>
</reference>
<name>A0ABT9E8I2_9PROT</name>
<protein>
    <recommendedName>
        <fullName evidence="3">Flagellar protein FlbD</fullName>
    </recommendedName>
</protein>
<organism evidence="1 2">
    <name type="scientific">Paracraurococcus lichenis</name>
    <dbReference type="NCBI Taxonomy" id="3064888"/>
    <lineage>
        <taxon>Bacteria</taxon>
        <taxon>Pseudomonadati</taxon>
        <taxon>Pseudomonadota</taxon>
        <taxon>Alphaproteobacteria</taxon>
        <taxon>Acetobacterales</taxon>
        <taxon>Roseomonadaceae</taxon>
        <taxon>Paracraurococcus</taxon>
    </lineage>
</organism>
<gene>
    <name evidence="1" type="ORF">Q7A36_29365</name>
</gene>
<dbReference type="Proteomes" id="UP001243009">
    <property type="component" value="Unassembled WGS sequence"/>
</dbReference>
<proteinExistence type="predicted"/>
<dbReference type="EMBL" id="JAUTWS010000048">
    <property type="protein sequence ID" value="MDO9712488.1"/>
    <property type="molecule type" value="Genomic_DNA"/>
</dbReference>
<evidence type="ECO:0000313" key="1">
    <source>
        <dbReference type="EMBL" id="MDO9712488.1"/>
    </source>
</evidence>
<dbReference type="RefSeq" id="WP_305107345.1">
    <property type="nucleotide sequence ID" value="NZ_JAUTWS010000048.1"/>
</dbReference>
<keyword evidence="2" id="KW-1185">Reference proteome</keyword>
<evidence type="ECO:0000313" key="2">
    <source>
        <dbReference type="Proteomes" id="UP001243009"/>
    </source>
</evidence>
<evidence type="ECO:0008006" key="3">
    <source>
        <dbReference type="Google" id="ProtNLM"/>
    </source>
</evidence>
<accession>A0ABT9E8I2</accession>